<keyword evidence="2" id="KW-1133">Transmembrane helix</keyword>
<keyword evidence="2" id="KW-0472">Membrane</keyword>
<feature type="transmembrane region" description="Helical" evidence="2">
    <location>
        <begin position="94"/>
        <end position="117"/>
    </location>
</feature>
<name>A0A5J4VKN7_9EUKA</name>
<feature type="compositionally biased region" description="Low complexity" evidence="1">
    <location>
        <begin position="155"/>
        <end position="183"/>
    </location>
</feature>
<dbReference type="AlphaFoldDB" id="A0A5J4VKN7"/>
<gene>
    <name evidence="3" type="ORF">EZS28_021331</name>
</gene>
<dbReference type="EMBL" id="SNRW01006410">
    <property type="protein sequence ID" value="KAA6383142.1"/>
    <property type="molecule type" value="Genomic_DNA"/>
</dbReference>
<feature type="region of interest" description="Disordered" evidence="1">
    <location>
        <begin position="149"/>
        <end position="198"/>
    </location>
</feature>
<sequence length="198" mass="21912">MTGSCAHFFDVTFKTKSEVEINATVPDLTYGVCTAGSRNHSHWKEQPIKPPSDPEVNSSMFYNNELETHICYYNPQDAKEVVFQLPPSLLLSDILIIGLVLLIPVTLSFATLVWLMYNIYKCTCGRGAEVQNDGEIQFLLAGFGANPNNERAAGDADQQGEQQNNDQAQPNAAQPNLTPAQQQMQAQGWLHPQQSSNQ</sequence>
<evidence type="ECO:0000256" key="2">
    <source>
        <dbReference type="SAM" id="Phobius"/>
    </source>
</evidence>
<evidence type="ECO:0000256" key="1">
    <source>
        <dbReference type="SAM" id="MobiDB-lite"/>
    </source>
</evidence>
<reference evidence="3 4" key="1">
    <citation type="submission" date="2019-03" db="EMBL/GenBank/DDBJ databases">
        <title>Single cell metagenomics reveals metabolic interactions within the superorganism composed of flagellate Streblomastix strix and complex community of Bacteroidetes bacteria on its surface.</title>
        <authorList>
            <person name="Treitli S.C."/>
            <person name="Kolisko M."/>
            <person name="Husnik F."/>
            <person name="Keeling P."/>
            <person name="Hampl V."/>
        </authorList>
    </citation>
    <scope>NUCLEOTIDE SEQUENCE [LARGE SCALE GENOMIC DNA]</scope>
    <source>
        <strain evidence="3">ST1C</strain>
    </source>
</reference>
<keyword evidence="2" id="KW-0812">Transmembrane</keyword>
<protein>
    <submittedName>
        <fullName evidence="3">Uncharacterized protein</fullName>
    </submittedName>
</protein>
<organism evidence="3 4">
    <name type="scientific">Streblomastix strix</name>
    <dbReference type="NCBI Taxonomy" id="222440"/>
    <lineage>
        <taxon>Eukaryota</taxon>
        <taxon>Metamonada</taxon>
        <taxon>Preaxostyla</taxon>
        <taxon>Oxymonadida</taxon>
        <taxon>Streblomastigidae</taxon>
        <taxon>Streblomastix</taxon>
    </lineage>
</organism>
<comment type="caution">
    <text evidence="3">The sequence shown here is derived from an EMBL/GenBank/DDBJ whole genome shotgun (WGS) entry which is preliminary data.</text>
</comment>
<evidence type="ECO:0000313" key="3">
    <source>
        <dbReference type="EMBL" id="KAA6383142.1"/>
    </source>
</evidence>
<accession>A0A5J4VKN7</accession>
<dbReference type="Proteomes" id="UP000324800">
    <property type="component" value="Unassembled WGS sequence"/>
</dbReference>
<evidence type="ECO:0000313" key="4">
    <source>
        <dbReference type="Proteomes" id="UP000324800"/>
    </source>
</evidence>
<proteinExistence type="predicted"/>